<dbReference type="Proteomes" id="UP001142175">
    <property type="component" value="Unassembled WGS sequence"/>
</dbReference>
<dbReference type="PROSITE" id="PS01124">
    <property type="entry name" value="HTH_ARAC_FAMILY_2"/>
    <property type="match status" value="1"/>
</dbReference>
<name>A0A9X2T2T5_9BACT</name>
<evidence type="ECO:0000256" key="1">
    <source>
        <dbReference type="ARBA" id="ARBA00023015"/>
    </source>
</evidence>
<dbReference type="PANTHER" id="PTHR43280">
    <property type="entry name" value="ARAC-FAMILY TRANSCRIPTIONAL REGULATOR"/>
    <property type="match status" value="1"/>
</dbReference>
<dbReference type="InterPro" id="IPR018060">
    <property type="entry name" value="HTH_AraC"/>
</dbReference>
<proteinExistence type="predicted"/>
<gene>
    <name evidence="5" type="ORF">NU887_12495</name>
</gene>
<dbReference type="PROSITE" id="PS00041">
    <property type="entry name" value="HTH_ARAC_FAMILY_1"/>
    <property type="match status" value="1"/>
</dbReference>
<evidence type="ECO:0000313" key="5">
    <source>
        <dbReference type="EMBL" id="MCR9015860.1"/>
    </source>
</evidence>
<dbReference type="GO" id="GO:0003700">
    <property type="term" value="F:DNA-binding transcription factor activity"/>
    <property type="evidence" value="ECO:0007669"/>
    <property type="project" value="InterPro"/>
</dbReference>
<dbReference type="InterPro" id="IPR009057">
    <property type="entry name" value="Homeodomain-like_sf"/>
</dbReference>
<dbReference type="InterPro" id="IPR018062">
    <property type="entry name" value="HTH_AraC-typ_CS"/>
</dbReference>
<dbReference type="EMBL" id="JANSUY010000010">
    <property type="protein sequence ID" value="MCR9015860.1"/>
    <property type="molecule type" value="Genomic_DNA"/>
</dbReference>
<keyword evidence="3" id="KW-0804">Transcription</keyword>
<organism evidence="5 6">
    <name type="scientific">Aquiflexum gelatinilyticum</name>
    <dbReference type="NCBI Taxonomy" id="2961943"/>
    <lineage>
        <taxon>Bacteria</taxon>
        <taxon>Pseudomonadati</taxon>
        <taxon>Bacteroidota</taxon>
        <taxon>Cytophagia</taxon>
        <taxon>Cytophagales</taxon>
        <taxon>Cyclobacteriaceae</taxon>
        <taxon>Aquiflexum</taxon>
    </lineage>
</organism>
<sequence>MIKSIEIMHLNVGNKSETDLDELIRKLGMPQRTFYYTFKKLTGESPKRFIKHLKIKKIQQELKIKGPGQNIKKIASEYGFSHMGQFSQDYKDVIGENASLTVKNNTKTKLY</sequence>
<dbReference type="GO" id="GO:0043565">
    <property type="term" value="F:sequence-specific DNA binding"/>
    <property type="evidence" value="ECO:0007669"/>
    <property type="project" value="InterPro"/>
</dbReference>
<comment type="caution">
    <text evidence="5">The sequence shown here is derived from an EMBL/GenBank/DDBJ whole genome shotgun (WGS) entry which is preliminary data.</text>
</comment>
<keyword evidence="2" id="KW-0238">DNA-binding</keyword>
<evidence type="ECO:0000256" key="2">
    <source>
        <dbReference type="ARBA" id="ARBA00023125"/>
    </source>
</evidence>
<accession>A0A9X2T2T5</accession>
<evidence type="ECO:0000259" key="4">
    <source>
        <dbReference type="PROSITE" id="PS01124"/>
    </source>
</evidence>
<dbReference type="SMART" id="SM00342">
    <property type="entry name" value="HTH_ARAC"/>
    <property type="match status" value="1"/>
</dbReference>
<evidence type="ECO:0000256" key="3">
    <source>
        <dbReference type="ARBA" id="ARBA00023163"/>
    </source>
</evidence>
<dbReference type="Pfam" id="PF12833">
    <property type="entry name" value="HTH_18"/>
    <property type="match status" value="1"/>
</dbReference>
<protein>
    <submittedName>
        <fullName evidence="5">Helix-turn-helix domain-containing protein</fullName>
    </submittedName>
</protein>
<evidence type="ECO:0000313" key="6">
    <source>
        <dbReference type="Proteomes" id="UP001142175"/>
    </source>
</evidence>
<dbReference type="SUPFAM" id="SSF46689">
    <property type="entry name" value="Homeodomain-like"/>
    <property type="match status" value="1"/>
</dbReference>
<keyword evidence="1" id="KW-0805">Transcription regulation</keyword>
<dbReference type="PANTHER" id="PTHR43280:SF2">
    <property type="entry name" value="HTH-TYPE TRANSCRIPTIONAL REGULATOR EXSA"/>
    <property type="match status" value="1"/>
</dbReference>
<keyword evidence="6" id="KW-1185">Reference proteome</keyword>
<dbReference type="AlphaFoldDB" id="A0A9X2T2T5"/>
<reference evidence="5" key="1">
    <citation type="submission" date="2022-08" db="EMBL/GenBank/DDBJ databases">
        <authorList>
            <person name="Zhang D."/>
        </authorList>
    </citation>
    <scope>NUCLEOTIDE SEQUENCE</scope>
    <source>
        <strain evidence="5">XJ19-11</strain>
    </source>
</reference>
<dbReference type="Gene3D" id="1.10.10.60">
    <property type="entry name" value="Homeodomain-like"/>
    <property type="match status" value="1"/>
</dbReference>
<feature type="domain" description="HTH araC/xylS-type" evidence="4">
    <location>
        <begin position="2"/>
        <end position="104"/>
    </location>
</feature>
<dbReference type="RefSeq" id="WP_258423723.1">
    <property type="nucleotide sequence ID" value="NZ_JANAEZ010000009.1"/>
</dbReference>